<feature type="non-terminal residue" evidence="1">
    <location>
        <position position="875"/>
    </location>
</feature>
<dbReference type="EMBL" id="JARJCW010000016">
    <property type="protein sequence ID" value="KAJ7216068.1"/>
    <property type="molecule type" value="Genomic_DNA"/>
</dbReference>
<evidence type="ECO:0000313" key="2">
    <source>
        <dbReference type="Proteomes" id="UP001219525"/>
    </source>
</evidence>
<proteinExistence type="predicted"/>
<gene>
    <name evidence="1" type="ORF">GGX14DRAFT_329325</name>
</gene>
<dbReference type="AlphaFoldDB" id="A0AAD6VPC9"/>
<comment type="caution">
    <text evidence="1">The sequence shown here is derived from an EMBL/GenBank/DDBJ whole genome shotgun (WGS) entry which is preliminary data.</text>
</comment>
<protein>
    <recommendedName>
        <fullName evidence="3">GCM domain-containing protein</fullName>
    </recommendedName>
</protein>
<accession>A0AAD6VPC9</accession>
<reference evidence="1" key="1">
    <citation type="submission" date="2023-03" db="EMBL/GenBank/DDBJ databases">
        <title>Massive genome expansion in bonnet fungi (Mycena s.s.) driven by repeated elements and novel gene families across ecological guilds.</title>
        <authorList>
            <consortium name="Lawrence Berkeley National Laboratory"/>
            <person name="Harder C.B."/>
            <person name="Miyauchi S."/>
            <person name="Viragh M."/>
            <person name="Kuo A."/>
            <person name="Thoen E."/>
            <person name="Andreopoulos B."/>
            <person name="Lu D."/>
            <person name="Skrede I."/>
            <person name="Drula E."/>
            <person name="Henrissat B."/>
            <person name="Morin E."/>
            <person name="Kohler A."/>
            <person name="Barry K."/>
            <person name="LaButti K."/>
            <person name="Morin E."/>
            <person name="Salamov A."/>
            <person name="Lipzen A."/>
            <person name="Mereny Z."/>
            <person name="Hegedus B."/>
            <person name="Baldrian P."/>
            <person name="Stursova M."/>
            <person name="Weitz H."/>
            <person name="Taylor A."/>
            <person name="Grigoriev I.V."/>
            <person name="Nagy L.G."/>
            <person name="Martin F."/>
            <person name="Kauserud H."/>
        </authorList>
    </citation>
    <scope>NUCLEOTIDE SEQUENCE</scope>
    <source>
        <strain evidence="1">9144</strain>
    </source>
</reference>
<dbReference type="Proteomes" id="UP001219525">
    <property type="component" value="Unassembled WGS sequence"/>
</dbReference>
<sequence length="875" mass="100742">WNPWPDGKWETTYTRDHFDQCQFAVHWACEVRGGKKNSVGSSRATNKFDGAHTLRLCLCVMKCTNRHCDIITRPQTKNARRLAQLQGDCSCGAQLRHYKCDVRIEYWIYRDGAHFRHSGYHHHEKVPARHLTLREKTQFENVVNEHPRMGPAQLLAGRPAVDGPGPSVADISNVLLNPRRIQYERRKILNPENKARDQRFFPKLERFKQKHPDWTVGVHWMDDINVIVLQSPWQRRMGLKDHIKTEAVNGIVSDACHDYFIGHNQLLFLSSTYEPFHLKSWTPILMTYSNGATAVHYRIHFLYLFRGLAARCREIKRKVTDELFANVVDFSDAQRNGFIQAFVDFWLEFAPHGRNESKLTRAAAALVKGCRQHFDNQITRVAKISRIVGPERQSRFRKFAKELLRQKTTKGLRACAAEFIREFPGAKPWVDWWMRPSHASMLFLVASGMALKLWESLPATTNSAESMHHRIYKMIGRRNTLFYGMEGLVRIAETFERSYNAARQGHKIYYGRDPQYWKTTRFRYSWTKHSRHEPRRKLSMDGRAPDTIARLKGKASRKKRTGVAAPTTKAPEFQRSFRWQNNSCWLDSSLTMEQVALPGFDDGGCRVLTNMRQSFRKNLMSAKMTRSIGSSDATFGWLQQILGKLDSRKAAPDQATKRCISFFRPYSVQVKKCLGSEAAPLEHWEVSHPLWRAPFQLSTTVHRIFSGDLTKWFRWLLDPSEWEAASCWRQWDSNPWCNGVAMAKEYILSIPVVLILEVGDTLGSSWKVPPNLLPLGKKFAADGVKYNLVAQIYTNYTVELGPHSHFIARYVTPDGDKIFDYDGMKHDGHAEHRPGAKLSGWLSGQSNKLSCLPVGYRLVAVIYRLEGGGAAQQVF</sequence>
<feature type="non-terminal residue" evidence="1">
    <location>
        <position position="1"/>
    </location>
</feature>
<evidence type="ECO:0000313" key="1">
    <source>
        <dbReference type="EMBL" id="KAJ7216068.1"/>
    </source>
</evidence>
<organism evidence="1 2">
    <name type="scientific">Mycena pura</name>
    <dbReference type="NCBI Taxonomy" id="153505"/>
    <lineage>
        <taxon>Eukaryota</taxon>
        <taxon>Fungi</taxon>
        <taxon>Dikarya</taxon>
        <taxon>Basidiomycota</taxon>
        <taxon>Agaricomycotina</taxon>
        <taxon>Agaricomycetes</taxon>
        <taxon>Agaricomycetidae</taxon>
        <taxon>Agaricales</taxon>
        <taxon>Marasmiineae</taxon>
        <taxon>Mycenaceae</taxon>
        <taxon>Mycena</taxon>
    </lineage>
</organism>
<name>A0AAD6VPC9_9AGAR</name>
<keyword evidence="2" id="KW-1185">Reference proteome</keyword>
<evidence type="ECO:0008006" key="3">
    <source>
        <dbReference type="Google" id="ProtNLM"/>
    </source>
</evidence>